<keyword evidence="2" id="KW-1185">Reference proteome</keyword>
<reference evidence="1 2" key="1">
    <citation type="submission" date="2006-02" db="EMBL/GenBank/DDBJ databases">
        <authorList>
            <person name="Pinhassi J."/>
            <person name="Pedros-Alio C."/>
            <person name="Ferriera S."/>
            <person name="Johnson J."/>
            <person name="Kravitz S."/>
            <person name="Halpern A."/>
            <person name="Remington K."/>
            <person name="Beeson K."/>
            <person name="Tran B."/>
            <person name="Rogers Y.-H."/>
            <person name="Friedman R."/>
            <person name="Venter J.C."/>
        </authorList>
    </citation>
    <scope>NUCLEOTIDE SEQUENCE [LARGE SCALE GENOMIC DNA]</scope>
    <source>
        <strain evidence="1 2">MED92</strain>
    </source>
</reference>
<dbReference type="EMBL" id="AAOW01000005">
    <property type="protein sequence ID" value="EAR61918.1"/>
    <property type="molecule type" value="Genomic_DNA"/>
</dbReference>
<dbReference type="InterPro" id="IPR001920">
    <property type="entry name" value="Asp/Glu_race"/>
</dbReference>
<dbReference type="NCBIfam" id="NF005679">
    <property type="entry name" value="PRK07475.1"/>
    <property type="match status" value="1"/>
</dbReference>
<organism evidence="1 2">
    <name type="scientific">Neptuniibacter caesariensis</name>
    <dbReference type="NCBI Taxonomy" id="207954"/>
    <lineage>
        <taxon>Bacteria</taxon>
        <taxon>Pseudomonadati</taxon>
        <taxon>Pseudomonadota</taxon>
        <taxon>Gammaproteobacteria</taxon>
        <taxon>Oceanospirillales</taxon>
        <taxon>Oceanospirillaceae</taxon>
        <taxon>Neptuniibacter</taxon>
    </lineage>
</organism>
<sequence>MILKGGINICGVTVGVISLESYFPKPEGHIKHPASFDFPVIYKTVQGATIERLIRDRDPALLAPFIEAAKELEREGVKAITGSCGFLALHQKAIAEAVDIPVFMSSLIQVPLVSRMIKPSQKVGVVVANSEALTDAHLSGVGIQDEPMVIAGMQDQPQFAEVILRGDSNDLDMDKFETELTTVVEKMLDENPEVGAIVLECTDLSHFAPALHRKFGLPVFDLSSLTRMVASAADRQIS</sequence>
<dbReference type="GO" id="GO:0016855">
    <property type="term" value="F:racemase and epimerase activity, acting on amino acids and derivatives"/>
    <property type="evidence" value="ECO:0007669"/>
    <property type="project" value="InterPro"/>
</dbReference>
<name>A0A7U8GT37_NEPCE</name>
<dbReference type="AlphaFoldDB" id="A0A7U8GT37"/>
<evidence type="ECO:0008006" key="3">
    <source>
        <dbReference type="Google" id="ProtNLM"/>
    </source>
</evidence>
<evidence type="ECO:0000313" key="1">
    <source>
        <dbReference type="EMBL" id="EAR61918.1"/>
    </source>
</evidence>
<dbReference type="RefSeq" id="WP_007022653.1">
    <property type="nucleotide sequence ID" value="NZ_CH724127.1"/>
</dbReference>
<dbReference type="Proteomes" id="UP000002171">
    <property type="component" value="Unassembled WGS sequence"/>
</dbReference>
<protein>
    <recommendedName>
        <fullName evidence="3">Aspartate/glutamate racemase family protein</fullName>
    </recommendedName>
</protein>
<proteinExistence type="predicted"/>
<dbReference type="OrthoDB" id="5465390at2"/>
<accession>A0A7U8GT37</accession>
<dbReference type="InterPro" id="IPR015942">
    <property type="entry name" value="Asp/Glu/hydantoin_racemase"/>
</dbReference>
<dbReference type="Pfam" id="PF01177">
    <property type="entry name" value="Asp_Glu_race"/>
    <property type="match status" value="1"/>
</dbReference>
<dbReference type="Gene3D" id="3.40.50.1860">
    <property type="match status" value="2"/>
</dbReference>
<evidence type="ECO:0000313" key="2">
    <source>
        <dbReference type="Proteomes" id="UP000002171"/>
    </source>
</evidence>
<gene>
    <name evidence="1" type="ORF">MED92_03183</name>
</gene>
<comment type="caution">
    <text evidence="1">The sequence shown here is derived from an EMBL/GenBank/DDBJ whole genome shotgun (WGS) entry which is preliminary data.</text>
</comment>